<keyword evidence="2" id="KW-0812">Transmembrane</keyword>
<feature type="region of interest" description="Disordered" evidence="1">
    <location>
        <begin position="42"/>
        <end position="144"/>
    </location>
</feature>
<dbReference type="STRING" id="1428644.BIV57_11675"/>
<dbReference type="AlphaFoldDB" id="A0A1J7BF23"/>
<dbReference type="OrthoDB" id="5189092at2"/>
<keyword evidence="2" id="KW-0472">Membrane</keyword>
<dbReference type="RefSeq" id="WP_079170249.1">
    <property type="nucleotide sequence ID" value="NZ_MLCF01000057.1"/>
</dbReference>
<evidence type="ECO:0000313" key="4">
    <source>
        <dbReference type="Proteomes" id="UP000243342"/>
    </source>
</evidence>
<sequence>MDNFRSPVGPLPSSIYWRRRIVVLSVLLLVAALVVWGLLSGGSGGKDGASGPPGRKPTASITPGPTPTGSAITTEPGGGGGSGSGASPSPSGTAGAGSPSPLPSNHSGWNGGSGAGGSSGSSGSTGNGGSGAQAGMGGSGAQDVASWTSCSSAQVTLSLRPYLAAGPAQDRFGPDTRARFLLKAVNAGGQACKIDLTPHVTVTAKNGSTVLWDSARCAATRQTLLLGVGADATVQQLFQWAKLQSDGSQCDPAQLGRVPGGDYTVKMSLAGFGTVSTDFTLKW</sequence>
<organism evidence="3 4">
    <name type="scientific">Mangrovactinospora gilvigrisea</name>
    <dbReference type="NCBI Taxonomy" id="1428644"/>
    <lineage>
        <taxon>Bacteria</taxon>
        <taxon>Bacillati</taxon>
        <taxon>Actinomycetota</taxon>
        <taxon>Actinomycetes</taxon>
        <taxon>Kitasatosporales</taxon>
        <taxon>Streptomycetaceae</taxon>
        <taxon>Mangrovactinospora</taxon>
    </lineage>
</organism>
<evidence type="ECO:0000256" key="2">
    <source>
        <dbReference type="SAM" id="Phobius"/>
    </source>
</evidence>
<name>A0A1J7BF23_9ACTN</name>
<reference evidence="3 4" key="1">
    <citation type="submission" date="2016-10" db="EMBL/GenBank/DDBJ databases">
        <title>Genome sequence of Streptomyces gilvigriseus MUSC 26.</title>
        <authorList>
            <person name="Lee L.-H."/>
            <person name="Ser H.-L."/>
        </authorList>
    </citation>
    <scope>NUCLEOTIDE SEQUENCE [LARGE SCALE GENOMIC DNA]</scope>
    <source>
        <strain evidence="3 4">MUSC 26</strain>
    </source>
</reference>
<evidence type="ECO:0000256" key="1">
    <source>
        <dbReference type="SAM" id="MobiDB-lite"/>
    </source>
</evidence>
<accession>A0A1J7BF23</accession>
<dbReference type="EMBL" id="MLCF01000057">
    <property type="protein sequence ID" value="OIV37303.1"/>
    <property type="molecule type" value="Genomic_DNA"/>
</dbReference>
<evidence type="ECO:0000313" key="3">
    <source>
        <dbReference type="EMBL" id="OIV37303.1"/>
    </source>
</evidence>
<keyword evidence="2" id="KW-1133">Transmembrane helix</keyword>
<feature type="compositionally biased region" description="Low complexity" evidence="1">
    <location>
        <begin position="85"/>
        <end position="108"/>
    </location>
</feature>
<feature type="transmembrane region" description="Helical" evidence="2">
    <location>
        <begin position="21"/>
        <end position="39"/>
    </location>
</feature>
<dbReference type="Proteomes" id="UP000243342">
    <property type="component" value="Unassembled WGS sequence"/>
</dbReference>
<proteinExistence type="predicted"/>
<protein>
    <submittedName>
        <fullName evidence="3">Uncharacterized protein</fullName>
    </submittedName>
</protein>
<feature type="compositionally biased region" description="Gly residues" evidence="1">
    <location>
        <begin position="109"/>
        <end position="140"/>
    </location>
</feature>
<gene>
    <name evidence="3" type="ORF">BIV57_11675</name>
</gene>
<keyword evidence="4" id="KW-1185">Reference proteome</keyword>
<comment type="caution">
    <text evidence="3">The sequence shown here is derived from an EMBL/GenBank/DDBJ whole genome shotgun (WGS) entry which is preliminary data.</text>
</comment>